<dbReference type="InterPro" id="IPR050345">
    <property type="entry name" value="Aliph_Amidase/BUP"/>
</dbReference>
<dbReference type="EMBL" id="BDIP01000299">
    <property type="protein sequence ID" value="GIQ81065.1"/>
    <property type="molecule type" value="Genomic_DNA"/>
</dbReference>
<dbReference type="GO" id="GO:0003837">
    <property type="term" value="F:beta-ureidopropionase activity"/>
    <property type="evidence" value="ECO:0007669"/>
    <property type="project" value="TreeGrafter"/>
</dbReference>
<accession>A0A9K3CRE8</accession>
<dbReference type="InterPro" id="IPR036526">
    <property type="entry name" value="C-N_Hydrolase_sf"/>
</dbReference>
<dbReference type="Gene3D" id="3.60.110.10">
    <property type="entry name" value="Carbon-nitrogen hydrolase"/>
    <property type="match status" value="1"/>
</dbReference>
<dbReference type="Pfam" id="PF00795">
    <property type="entry name" value="CN_hydrolase"/>
    <property type="match status" value="1"/>
</dbReference>
<evidence type="ECO:0000313" key="4">
    <source>
        <dbReference type="Proteomes" id="UP000265618"/>
    </source>
</evidence>
<evidence type="ECO:0000256" key="1">
    <source>
        <dbReference type="ARBA" id="ARBA00022801"/>
    </source>
</evidence>
<evidence type="ECO:0000259" key="2">
    <source>
        <dbReference type="PROSITE" id="PS50263"/>
    </source>
</evidence>
<dbReference type="AlphaFoldDB" id="A0A9K3CRE8"/>
<dbReference type="Proteomes" id="UP000265618">
    <property type="component" value="Unassembled WGS sequence"/>
</dbReference>
<comment type="caution">
    <text evidence="3">The sequence shown here is derived from an EMBL/GenBank/DDBJ whole genome shotgun (WGS) entry which is preliminary data.</text>
</comment>
<dbReference type="OrthoDB" id="412018at2759"/>
<dbReference type="PROSITE" id="PS51450">
    <property type="entry name" value="LRR"/>
    <property type="match status" value="1"/>
</dbReference>
<keyword evidence="1" id="KW-0378">Hydrolase</keyword>
<keyword evidence="4" id="KW-1185">Reference proteome</keyword>
<dbReference type="SUPFAM" id="SSF56317">
    <property type="entry name" value="Carbon-nitrogen hydrolase"/>
    <property type="match status" value="1"/>
</dbReference>
<reference evidence="3 4" key="1">
    <citation type="journal article" date="2018" name="PLoS ONE">
        <title>The draft genome of Kipferlia bialata reveals reductive genome evolution in fornicate parasites.</title>
        <authorList>
            <person name="Tanifuji G."/>
            <person name="Takabayashi S."/>
            <person name="Kume K."/>
            <person name="Takagi M."/>
            <person name="Nakayama T."/>
            <person name="Kamikawa R."/>
            <person name="Inagaki Y."/>
            <person name="Hashimoto T."/>
        </authorList>
    </citation>
    <scope>NUCLEOTIDE SEQUENCE [LARGE SCALE GENOMIC DNA]</scope>
    <source>
        <strain evidence="3">NY0173</strain>
    </source>
</reference>
<dbReference type="PROSITE" id="PS50263">
    <property type="entry name" value="CN_HYDROLASE"/>
    <property type="match status" value="1"/>
</dbReference>
<protein>
    <recommendedName>
        <fullName evidence="2">CN hydrolase domain-containing protein</fullName>
    </recommendedName>
</protein>
<dbReference type="GO" id="GO:0033396">
    <property type="term" value="P:beta-alanine biosynthetic process via 3-ureidopropionate"/>
    <property type="evidence" value="ECO:0007669"/>
    <property type="project" value="TreeGrafter"/>
</dbReference>
<dbReference type="InterPro" id="IPR003010">
    <property type="entry name" value="C-N_Hydrolase"/>
</dbReference>
<proteinExistence type="predicted"/>
<name>A0A9K3CRE8_9EUKA</name>
<dbReference type="InterPro" id="IPR001611">
    <property type="entry name" value="Leu-rich_rpt"/>
</dbReference>
<evidence type="ECO:0000313" key="3">
    <source>
        <dbReference type="EMBL" id="GIQ81065.1"/>
    </source>
</evidence>
<gene>
    <name evidence="3" type="ORF">KIPB_001965</name>
</gene>
<organism evidence="3 4">
    <name type="scientific">Kipferlia bialata</name>
    <dbReference type="NCBI Taxonomy" id="797122"/>
    <lineage>
        <taxon>Eukaryota</taxon>
        <taxon>Metamonada</taxon>
        <taxon>Carpediemonas-like organisms</taxon>
        <taxon>Kipferlia</taxon>
    </lineage>
</organism>
<dbReference type="PANTHER" id="PTHR43674:SF2">
    <property type="entry name" value="BETA-UREIDOPROPIONASE"/>
    <property type="match status" value="1"/>
</dbReference>
<dbReference type="PANTHER" id="PTHR43674">
    <property type="entry name" value="NITRILASE C965.09-RELATED"/>
    <property type="match status" value="1"/>
</dbReference>
<sequence>MPSEPRGRGPASLTVQAPVIEPRQAPRPHFSFDDLGIQNLAVASRISVQDKGISNLAPFIDAEALETLDICKNQLRSLEGIENLTRYWELGICYSAVSAPVFQTKYGKIAVPICYERHFPEAWRACALNGAEIVVNPSATINGLSESVWPIEARCAAIANNFFTVAINRVGTEHYTSEFTSADAKPAHKDFGQFYGSSYITAPDGVRTPALSRTMDGILITNVDLNKMSQTRDVWNFWMAHRLHDYGTQYLAFSKDDYKPNLFK</sequence>
<feature type="domain" description="CN hydrolase" evidence="2">
    <location>
        <begin position="1"/>
        <end position="225"/>
    </location>
</feature>